<dbReference type="InterPro" id="IPR018656">
    <property type="entry name" value="DUF2087"/>
</dbReference>
<dbReference type="Proteomes" id="UP000730618">
    <property type="component" value="Unassembled WGS sequence"/>
</dbReference>
<keyword evidence="3" id="KW-1185">Reference proteome</keyword>
<proteinExistence type="predicted"/>
<gene>
    <name evidence="2" type="ORF">PAECIP111802_05262</name>
</gene>
<evidence type="ECO:0000313" key="2">
    <source>
        <dbReference type="EMBL" id="CAG7652574.1"/>
    </source>
</evidence>
<dbReference type="RefSeq" id="WP_230415385.1">
    <property type="nucleotide sequence ID" value="NZ_JBHSRV010000003.1"/>
</dbReference>
<reference evidence="2 3" key="1">
    <citation type="submission" date="2021-06" db="EMBL/GenBank/DDBJ databases">
        <authorList>
            <person name="Criscuolo A."/>
        </authorList>
    </citation>
    <scope>NUCLEOTIDE SEQUENCE [LARGE SCALE GENOMIC DNA]</scope>
    <source>
        <strain evidence="3">CIP 111802</strain>
    </source>
</reference>
<protein>
    <recommendedName>
        <fullName evidence="1">DUF2087 domain-containing protein</fullName>
    </recommendedName>
</protein>
<dbReference type="EMBL" id="CAJVCE010000018">
    <property type="protein sequence ID" value="CAG7652574.1"/>
    <property type="molecule type" value="Genomic_DNA"/>
</dbReference>
<evidence type="ECO:0000259" key="1">
    <source>
        <dbReference type="Pfam" id="PF09860"/>
    </source>
</evidence>
<dbReference type="Pfam" id="PF09860">
    <property type="entry name" value="DUF2087"/>
    <property type="match status" value="1"/>
</dbReference>
<name>A0ABM8VPH7_9BACL</name>
<comment type="caution">
    <text evidence="2">The sequence shown here is derived from an EMBL/GenBank/DDBJ whole genome shotgun (WGS) entry which is preliminary data.</text>
</comment>
<organism evidence="2 3">
    <name type="scientific">Paenibacillus allorhizosphaerae</name>
    <dbReference type="NCBI Taxonomy" id="2849866"/>
    <lineage>
        <taxon>Bacteria</taxon>
        <taxon>Bacillati</taxon>
        <taxon>Bacillota</taxon>
        <taxon>Bacilli</taxon>
        <taxon>Bacillales</taxon>
        <taxon>Paenibacillaceae</taxon>
        <taxon>Paenibacillus</taxon>
    </lineage>
</organism>
<evidence type="ECO:0000313" key="3">
    <source>
        <dbReference type="Proteomes" id="UP000730618"/>
    </source>
</evidence>
<sequence length="108" mass="13010">MSEQVANALSKNEKLKKSVLRNFFTEQGSLKHLPSQLKKRLIVLEHLAHQLNPKKKYTEKEFNEFIKPLNEDYATIRRELFIHKFVNRNNDIYEVNEPGDWRDWRTLN</sequence>
<feature type="domain" description="DUF2087" evidence="1">
    <location>
        <begin position="30"/>
        <end position="94"/>
    </location>
</feature>
<accession>A0ABM8VPH7</accession>